<gene>
    <name evidence="3" type="ORF">H9Q81_02310</name>
</gene>
<dbReference type="InterPro" id="IPR029039">
    <property type="entry name" value="Flavoprotein-like_sf"/>
</dbReference>
<dbReference type="Gene3D" id="3.40.50.360">
    <property type="match status" value="1"/>
</dbReference>
<evidence type="ECO:0000259" key="1">
    <source>
        <dbReference type="PROSITE" id="PS50902"/>
    </source>
</evidence>
<feature type="domain" description="Flavodoxin-like" evidence="1">
    <location>
        <begin position="4"/>
        <end position="148"/>
    </location>
</feature>
<protein>
    <submittedName>
        <fullName evidence="3">Ferredoxin</fullName>
    </submittedName>
</protein>
<dbReference type="KEGG" id="fho:H9Q81_02310"/>
<name>A0A7G9GY12_9FUSO</name>
<dbReference type="Proteomes" id="UP000515913">
    <property type="component" value="Chromosome"/>
</dbReference>
<evidence type="ECO:0000313" key="4">
    <source>
        <dbReference type="Proteomes" id="UP000515913"/>
    </source>
</evidence>
<organism evidence="3 4">
    <name type="scientific">Fusobacterium hominis</name>
    <dbReference type="NCBI Taxonomy" id="2764326"/>
    <lineage>
        <taxon>Bacteria</taxon>
        <taxon>Fusobacteriati</taxon>
        <taxon>Fusobacteriota</taxon>
        <taxon>Fusobacteriia</taxon>
        <taxon>Fusobacteriales</taxon>
        <taxon>Fusobacteriaceae</taxon>
        <taxon>Fusobacterium</taxon>
    </lineage>
</organism>
<dbReference type="InterPro" id="IPR008254">
    <property type="entry name" value="Flavodoxin/NO_synth"/>
</dbReference>
<dbReference type="InterPro" id="IPR017896">
    <property type="entry name" value="4Fe4S_Fe-S-bd"/>
</dbReference>
<dbReference type="EMBL" id="CP060637">
    <property type="protein sequence ID" value="QNM15694.1"/>
    <property type="molecule type" value="Genomic_DNA"/>
</dbReference>
<dbReference type="AlphaFoldDB" id="A0A7G9GY12"/>
<keyword evidence="4" id="KW-1185">Reference proteome</keyword>
<accession>A0A7G9GY12</accession>
<dbReference type="PROSITE" id="PS51379">
    <property type="entry name" value="4FE4S_FER_2"/>
    <property type="match status" value="2"/>
</dbReference>
<dbReference type="RefSeq" id="WP_187423049.1">
    <property type="nucleotide sequence ID" value="NZ_CP060637.1"/>
</dbReference>
<dbReference type="SUPFAM" id="SSF52218">
    <property type="entry name" value="Flavoproteins"/>
    <property type="match status" value="1"/>
</dbReference>
<sequence length="256" mass="28752">MSKVQCFYFSPTSNTKKIVEAVASGICEEKIENDLTFVDKNLDQYVVDSNEIAVIGVPVYGGRVPEVILDSLKRIKGNGAYAVAVVTYGNRAYEDSLLELKNILVEQNFKVVAAGAFIGEHSYTKKVATNRPDELDLKKAIDFGKDVVAKIKTNTNNITEPSIPGNYPYKERSKRIFSPHGNRKCVYCRRCPVVCPVGAIDMRKPDIVDEDKCIHCCACIKVCSFNGRELLDEWVIEKIKMLETNCIDRKEPEIFI</sequence>
<reference evidence="3 4" key="1">
    <citation type="submission" date="2020-08" db="EMBL/GenBank/DDBJ databases">
        <authorList>
            <person name="Liu C."/>
            <person name="Sun Q."/>
        </authorList>
    </citation>
    <scope>NUCLEOTIDE SEQUENCE [LARGE SCALE GENOMIC DNA]</scope>
    <source>
        <strain evidence="3 4">NSJ-57</strain>
    </source>
</reference>
<dbReference type="PROSITE" id="PS50902">
    <property type="entry name" value="FLAVODOXIN_LIKE"/>
    <property type="match status" value="1"/>
</dbReference>
<dbReference type="NCBIfam" id="NF038196">
    <property type="entry name" value="ferrodoxin_EFR1"/>
    <property type="match status" value="1"/>
</dbReference>
<dbReference type="Gene3D" id="3.30.70.20">
    <property type="match status" value="1"/>
</dbReference>
<dbReference type="InterPro" id="IPR047964">
    <property type="entry name" value="EFR1-like"/>
</dbReference>
<feature type="domain" description="4Fe-4S ferredoxin-type" evidence="2">
    <location>
        <begin position="177"/>
        <end position="202"/>
    </location>
</feature>
<feature type="domain" description="4Fe-4S ferredoxin-type" evidence="2">
    <location>
        <begin position="203"/>
        <end position="233"/>
    </location>
</feature>
<evidence type="ECO:0000313" key="3">
    <source>
        <dbReference type="EMBL" id="QNM15694.1"/>
    </source>
</evidence>
<evidence type="ECO:0000259" key="2">
    <source>
        <dbReference type="PROSITE" id="PS51379"/>
    </source>
</evidence>
<dbReference type="GO" id="GO:0010181">
    <property type="term" value="F:FMN binding"/>
    <property type="evidence" value="ECO:0007669"/>
    <property type="project" value="InterPro"/>
</dbReference>
<proteinExistence type="predicted"/>
<dbReference type="SUPFAM" id="SSF54862">
    <property type="entry name" value="4Fe-4S ferredoxins"/>
    <property type="match status" value="1"/>
</dbReference>